<protein>
    <submittedName>
        <fullName evidence="1">Uncharacterized protein</fullName>
    </submittedName>
</protein>
<name>A0A0F9JUC4_9ZZZZ</name>
<proteinExistence type="predicted"/>
<accession>A0A0F9JUC4</accession>
<comment type="caution">
    <text evidence="1">The sequence shown here is derived from an EMBL/GenBank/DDBJ whole genome shotgun (WGS) entry which is preliminary data.</text>
</comment>
<dbReference type="EMBL" id="LAZR01010601">
    <property type="protein sequence ID" value="KKM66091.1"/>
    <property type="molecule type" value="Genomic_DNA"/>
</dbReference>
<evidence type="ECO:0000313" key="1">
    <source>
        <dbReference type="EMBL" id="KKM66091.1"/>
    </source>
</evidence>
<sequence>MLSVHKNLLVFLFVGIFLVSTIPAELIFKENSVIDLKIVCINAGFCSAAAQCNVSIFDPNENVILSGVESTQSSNLAFFNI</sequence>
<gene>
    <name evidence="1" type="ORF">LCGC14_1484600</name>
</gene>
<reference evidence="1" key="1">
    <citation type="journal article" date="2015" name="Nature">
        <title>Complex archaea that bridge the gap between prokaryotes and eukaryotes.</title>
        <authorList>
            <person name="Spang A."/>
            <person name="Saw J.H."/>
            <person name="Jorgensen S.L."/>
            <person name="Zaremba-Niedzwiedzka K."/>
            <person name="Martijn J."/>
            <person name="Lind A.E."/>
            <person name="van Eijk R."/>
            <person name="Schleper C."/>
            <person name="Guy L."/>
            <person name="Ettema T.J."/>
        </authorList>
    </citation>
    <scope>NUCLEOTIDE SEQUENCE</scope>
</reference>
<organism evidence="1">
    <name type="scientific">marine sediment metagenome</name>
    <dbReference type="NCBI Taxonomy" id="412755"/>
    <lineage>
        <taxon>unclassified sequences</taxon>
        <taxon>metagenomes</taxon>
        <taxon>ecological metagenomes</taxon>
    </lineage>
</organism>
<dbReference type="AlphaFoldDB" id="A0A0F9JUC4"/>
<feature type="non-terminal residue" evidence="1">
    <location>
        <position position="81"/>
    </location>
</feature>